<evidence type="ECO:0000313" key="1">
    <source>
        <dbReference type="EMBL" id="TKS66007.1"/>
    </source>
</evidence>
<dbReference type="EMBL" id="CM014078">
    <property type="protein sequence ID" value="TKS66007.1"/>
    <property type="molecule type" value="Genomic_DNA"/>
</dbReference>
<sequence>MDESIIFLILGLGLFATFQRQVAYRARLKAARRRTAEKRRRVWEVVLSCEGVTRKRHLSIGLGHEQSS</sequence>
<reference evidence="1 2" key="1">
    <citation type="submission" date="2019-01" db="EMBL/GenBank/DDBJ databases">
        <title>Genome Assembly of Collichthys lucidus.</title>
        <authorList>
            <person name="Cai M."/>
            <person name="Xiao S."/>
        </authorList>
    </citation>
    <scope>NUCLEOTIDE SEQUENCE [LARGE SCALE GENOMIC DNA]</scope>
    <source>
        <strain evidence="1">JT15FE1705JMU</strain>
        <tissue evidence="1">Muscle</tissue>
    </source>
</reference>
<evidence type="ECO:0000313" key="2">
    <source>
        <dbReference type="Proteomes" id="UP000298787"/>
    </source>
</evidence>
<accession>A0A4U5TWI3</accession>
<proteinExistence type="predicted"/>
<name>A0A4U5TWI3_COLLU</name>
<gene>
    <name evidence="1" type="ORF">D9C73_000063</name>
</gene>
<dbReference type="Proteomes" id="UP000298787">
    <property type="component" value="Chromosome 1"/>
</dbReference>
<organism evidence="1 2">
    <name type="scientific">Collichthys lucidus</name>
    <name type="common">Big head croaker</name>
    <name type="synonym">Sciaena lucida</name>
    <dbReference type="NCBI Taxonomy" id="240159"/>
    <lineage>
        <taxon>Eukaryota</taxon>
        <taxon>Metazoa</taxon>
        <taxon>Chordata</taxon>
        <taxon>Craniata</taxon>
        <taxon>Vertebrata</taxon>
        <taxon>Euteleostomi</taxon>
        <taxon>Actinopterygii</taxon>
        <taxon>Neopterygii</taxon>
        <taxon>Teleostei</taxon>
        <taxon>Neoteleostei</taxon>
        <taxon>Acanthomorphata</taxon>
        <taxon>Eupercaria</taxon>
        <taxon>Sciaenidae</taxon>
        <taxon>Collichthys</taxon>
    </lineage>
</organism>
<dbReference type="AlphaFoldDB" id="A0A4U5TWI3"/>
<keyword evidence="2" id="KW-1185">Reference proteome</keyword>
<protein>
    <submittedName>
        <fullName evidence="1">Uncharacterized protein</fullName>
    </submittedName>
</protein>